<evidence type="ECO:0000313" key="4">
    <source>
        <dbReference type="EMBL" id="HHJ64879.1"/>
    </source>
</evidence>
<dbReference type="GO" id="GO:0006412">
    <property type="term" value="P:translation"/>
    <property type="evidence" value="ECO:0007669"/>
    <property type="project" value="InterPro"/>
</dbReference>
<dbReference type="Pfam" id="PF00861">
    <property type="entry name" value="Ribosomal_L18p"/>
    <property type="match status" value="1"/>
</dbReference>
<evidence type="ECO:0000256" key="2">
    <source>
        <dbReference type="ARBA" id="ARBA00022980"/>
    </source>
</evidence>
<comment type="similarity">
    <text evidence="1">Belongs to the universal ribosomal protein uL18 family.</text>
</comment>
<dbReference type="GO" id="GO:0005840">
    <property type="term" value="C:ribosome"/>
    <property type="evidence" value="ECO:0007669"/>
    <property type="project" value="UniProtKB-KW"/>
</dbReference>
<proteinExistence type="inferred from homology"/>
<protein>
    <submittedName>
        <fullName evidence="4">50S ribosomal protein L18</fullName>
    </submittedName>
</protein>
<reference evidence="4" key="1">
    <citation type="journal article" date="2020" name="mSystems">
        <title>Genome- and Community-Level Interaction Insights into Carbon Utilization and Element Cycling Functions of Hydrothermarchaeota in Hydrothermal Sediment.</title>
        <authorList>
            <person name="Zhou Z."/>
            <person name="Liu Y."/>
            <person name="Xu W."/>
            <person name="Pan J."/>
            <person name="Luo Z.H."/>
            <person name="Li M."/>
        </authorList>
    </citation>
    <scope>NUCLEOTIDE SEQUENCE [LARGE SCALE GENOMIC DNA]</scope>
    <source>
        <strain evidence="4">HyVt-501</strain>
    </source>
</reference>
<dbReference type="GO" id="GO:1990904">
    <property type="term" value="C:ribonucleoprotein complex"/>
    <property type="evidence" value="ECO:0007669"/>
    <property type="project" value="UniProtKB-KW"/>
</dbReference>
<dbReference type="SUPFAM" id="SSF53137">
    <property type="entry name" value="Translational machinery components"/>
    <property type="match status" value="1"/>
</dbReference>
<evidence type="ECO:0000256" key="1">
    <source>
        <dbReference type="ARBA" id="ARBA00007116"/>
    </source>
</evidence>
<dbReference type="InterPro" id="IPR005484">
    <property type="entry name" value="Ribosomal_uL18_bac/plant/anim"/>
</dbReference>
<name>A0A7C5QAJ8_AQUAO</name>
<evidence type="ECO:0000256" key="3">
    <source>
        <dbReference type="ARBA" id="ARBA00023274"/>
    </source>
</evidence>
<comment type="caution">
    <text evidence="4">The sequence shown here is derived from an EMBL/GenBank/DDBJ whole genome shotgun (WGS) entry which is preliminary data.</text>
</comment>
<sequence length="22" mass="2603">GFMYHGKIKAFAERCRELGLEF</sequence>
<dbReference type="Gene3D" id="3.30.420.100">
    <property type="match status" value="1"/>
</dbReference>
<dbReference type="AlphaFoldDB" id="A0A7C5QAJ8"/>
<accession>A0A7C5QAJ8</accession>
<keyword evidence="3" id="KW-0687">Ribonucleoprotein</keyword>
<feature type="non-terminal residue" evidence="4">
    <location>
        <position position="1"/>
    </location>
</feature>
<dbReference type="Proteomes" id="UP000885792">
    <property type="component" value="Unassembled WGS sequence"/>
</dbReference>
<dbReference type="EMBL" id="DRNB01000303">
    <property type="protein sequence ID" value="HHJ64879.1"/>
    <property type="molecule type" value="Genomic_DNA"/>
</dbReference>
<dbReference type="GO" id="GO:0003735">
    <property type="term" value="F:structural constituent of ribosome"/>
    <property type="evidence" value="ECO:0007669"/>
    <property type="project" value="InterPro"/>
</dbReference>
<keyword evidence="2 4" id="KW-0689">Ribosomal protein</keyword>
<organism evidence="4">
    <name type="scientific">Aquifex aeolicus</name>
    <dbReference type="NCBI Taxonomy" id="63363"/>
    <lineage>
        <taxon>Bacteria</taxon>
        <taxon>Pseudomonadati</taxon>
        <taxon>Aquificota</taxon>
        <taxon>Aquificia</taxon>
        <taxon>Aquificales</taxon>
        <taxon>Aquificaceae</taxon>
        <taxon>Aquifex</taxon>
    </lineage>
</organism>
<gene>
    <name evidence="4" type="ORF">ENJ61_08245</name>
</gene>